<keyword evidence="1" id="KW-0472">Membrane</keyword>
<protein>
    <submittedName>
        <fullName evidence="2">Uncharacterized protein</fullName>
    </submittedName>
</protein>
<dbReference type="EMBL" id="JBEYBR010000011">
    <property type="protein sequence ID" value="MEU2121486.1"/>
    <property type="molecule type" value="Genomic_DNA"/>
</dbReference>
<keyword evidence="3" id="KW-1185">Reference proteome</keyword>
<feature type="transmembrane region" description="Helical" evidence="1">
    <location>
        <begin position="57"/>
        <end position="76"/>
    </location>
</feature>
<keyword evidence="1" id="KW-0812">Transmembrane</keyword>
<proteinExistence type="predicted"/>
<evidence type="ECO:0000313" key="2">
    <source>
        <dbReference type="EMBL" id="MEU2121486.1"/>
    </source>
</evidence>
<keyword evidence="1" id="KW-1133">Transmembrane helix</keyword>
<dbReference type="RefSeq" id="WP_157114533.1">
    <property type="nucleotide sequence ID" value="NZ_JBEYBM010000010.1"/>
</dbReference>
<gene>
    <name evidence="2" type="ORF">ABZ507_06570</name>
</gene>
<evidence type="ECO:0000313" key="3">
    <source>
        <dbReference type="Proteomes" id="UP001550535"/>
    </source>
</evidence>
<dbReference type="Proteomes" id="UP001550535">
    <property type="component" value="Unassembled WGS sequence"/>
</dbReference>
<organism evidence="2 3">
    <name type="scientific">Nocardia niwae</name>
    <dbReference type="NCBI Taxonomy" id="626084"/>
    <lineage>
        <taxon>Bacteria</taxon>
        <taxon>Bacillati</taxon>
        <taxon>Actinomycetota</taxon>
        <taxon>Actinomycetes</taxon>
        <taxon>Mycobacteriales</taxon>
        <taxon>Nocardiaceae</taxon>
        <taxon>Nocardia</taxon>
    </lineage>
</organism>
<evidence type="ECO:0000256" key="1">
    <source>
        <dbReference type="SAM" id="Phobius"/>
    </source>
</evidence>
<feature type="transmembrane region" description="Helical" evidence="1">
    <location>
        <begin position="30"/>
        <end position="50"/>
    </location>
</feature>
<accession>A0ABV2X6L0</accession>
<reference evidence="2 3" key="1">
    <citation type="submission" date="2024-06" db="EMBL/GenBank/DDBJ databases">
        <title>The Natural Products Discovery Center: Release of the First 8490 Sequenced Strains for Exploring Actinobacteria Biosynthetic Diversity.</title>
        <authorList>
            <person name="Kalkreuter E."/>
            <person name="Kautsar S.A."/>
            <person name="Yang D."/>
            <person name="Bader C.D."/>
            <person name="Teijaro C.N."/>
            <person name="Fluegel L."/>
            <person name="Davis C.M."/>
            <person name="Simpson J.R."/>
            <person name="Lauterbach L."/>
            <person name="Steele A.D."/>
            <person name="Gui C."/>
            <person name="Meng S."/>
            <person name="Li G."/>
            <person name="Viehrig K."/>
            <person name="Ye F."/>
            <person name="Su P."/>
            <person name="Kiefer A.F."/>
            <person name="Nichols A."/>
            <person name="Cepeda A.J."/>
            <person name="Yan W."/>
            <person name="Fan B."/>
            <person name="Jiang Y."/>
            <person name="Adhikari A."/>
            <person name="Zheng C.-J."/>
            <person name="Schuster L."/>
            <person name="Cowan T.M."/>
            <person name="Smanski M.J."/>
            <person name="Chevrette M.G."/>
            <person name="De Carvalho L.P.S."/>
            <person name="Shen B."/>
        </authorList>
    </citation>
    <scope>NUCLEOTIDE SEQUENCE [LARGE SCALE GENOMIC DNA]</scope>
    <source>
        <strain evidence="2 3">NPDC019434</strain>
    </source>
</reference>
<name>A0ABV2X6L0_9NOCA</name>
<comment type="caution">
    <text evidence="2">The sequence shown here is derived from an EMBL/GenBank/DDBJ whole genome shotgun (WGS) entry which is preliminary data.</text>
</comment>
<sequence length="77" mass="8080">MLVTWQPASRHPATHLRAGWSKMGTVSSDVTVIVLFALAGFLLGGAYTTWRTARPLSVALAVCAVLAAGGALAWWLG</sequence>